<dbReference type="InterPro" id="IPR037066">
    <property type="entry name" value="Plug_dom_sf"/>
</dbReference>
<evidence type="ECO:0000259" key="9">
    <source>
        <dbReference type="Pfam" id="PF07715"/>
    </source>
</evidence>
<dbReference type="GO" id="GO:0009279">
    <property type="term" value="C:cell outer membrane"/>
    <property type="evidence" value="ECO:0007669"/>
    <property type="project" value="UniProtKB-SubCell"/>
</dbReference>
<dbReference type="GO" id="GO:0015344">
    <property type="term" value="F:siderophore uptake transmembrane transporter activity"/>
    <property type="evidence" value="ECO:0007669"/>
    <property type="project" value="TreeGrafter"/>
</dbReference>
<dbReference type="GO" id="GO:0044718">
    <property type="term" value="P:siderophore transmembrane transport"/>
    <property type="evidence" value="ECO:0007669"/>
    <property type="project" value="TreeGrafter"/>
</dbReference>
<dbReference type="SUPFAM" id="SSF49464">
    <property type="entry name" value="Carboxypeptidase regulatory domain-like"/>
    <property type="match status" value="1"/>
</dbReference>
<accession>A0A3E0ET00</accession>
<evidence type="ECO:0000256" key="4">
    <source>
        <dbReference type="ARBA" id="ARBA00022692"/>
    </source>
</evidence>
<evidence type="ECO:0000256" key="3">
    <source>
        <dbReference type="ARBA" id="ARBA00022452"/>
    </source>
</evidence>
<keyword evidence="4" id="KW-0812">Transmembrane</keyword>
<dbReference type="Pfam" id="PF07715">
    <property type="entry name" value="Plug"/>
    <property type="match status" value="1"/>
</dbReference>
<dbReference type="EMBL" id="QUNI01000002">
    <property type="protein sequence ID" value="REH00781.1"/>
    <property type="molecule type" value="Genomic_DNA"/>
</dbReference>
<keyword evidence="2" id="KW-0813">Transport</keyword>
<evidence type="ECO:0000256" key="7">
    <source>
        <dbReference type="ARBA" id="ARBA00023237"/>
    </source>
</evidence>
<evidence type="ECO:0000313" key="11">
    <source>
        <dbReference type="EMBL" id="REH00781.1"/>
    </source>
</evidence>
<dbReference type="OrthoDB" id="8764943at2"/>
<evidence type="ECO:0000259" key="10">
    <source>
        <dbReference type="Pfam" id="PF14905"/>
    </source>
</evidence>
<comment type="caution">
    <text evidence="11">The sequence shown here is derived from an EMBL/GenBank/DDBJ whole genome shotgun (WGS) entry which is preliminary data.</text>
</comment>
<dbReference type="Proteomes" id="UP000257136">
    <property type="component" value="Unassembled WGS sequence"/>
</dbReference>
<keyword evidence="3" id="KW-1134">Transmembrane beta strand</keyword>
<dbReference type="InterPro" id="IPR036942">
    <property type="entry name" value="Beta-barrel_TonB_sf"/>
</dbReference>
<dbReference type="InterPro" id="IPR039426">
    <property type="entry name" value="TonB-dep_rcpt-like"/>
</dbReference>
<gene>
    <name evidence="11" type="ORF">C8P67_10225</name>
</gene>
<evidence type="ECO:0000256" key="5">
    <source>
        <dbReference type="ARBA" id="ARBA00022729"/>
    </source>
</evidence>
<evidence type="ECO:0000256" key="2">
    <source>
        <dbReference type="ARBA" id="ARBA00022448"/>
    </source>
</evidence>
<proteinExistence type="predicted"/>
<dbReference type="InterPro" id="IPR041700">
    <property type="entry name" value="OMP_b-brl_3"/>
</dbReference>
<sequence>MRYPVFIIALLFSFASFAQSVMNKGKITGKVIDAETKLPIEMAIINIYQEKETKAFNGLSTDKNGAFSINNLPAGDYRITVDFISYKTATINSTINPKAGVLNLGSILLSPVSNQLNEVKIVSKTSTIQNKIDKLVYSPANDLTSQGGTATDVLKNVPMVSVDIDGKIELQGNPSIRFLINGKPSSMFGASISDALQTIPADQIKSIEVITSPGAKYDAAGTGGIINILLKENKVEGINSSINLSAGTRLENGSFNFNARRGNFGAGIFFSGNKQLTTETKSSSERISYSEARDSINRLFQSGVNPFDRNGYRTGINLNWSVTPKDELAASFSYNSFSNNSTGQTLQSQTSYLADGTLLSEIKSERNSTSNFEENAIDWGLDYKKTFEKENRELNFQLTSSNGKSDINSGHRTSYEEDIQPVSGLRNINPGKDHQVGLILDFAEPISEGYTLETGVKANFQNIENNIVTDTLDTDSSYINNKGQTYAFKYKQNIYAVYVSSSFAFFNSFLIGKAGLRYERTNTTADFVGVVIPDYNTFAPSFTVQHKFSKDQSIKFAYTYRIERPDYEDLNPFFNISDPHNISTGNPFLKPEIGNRYELGYSQNFSKGTNIYFSGYYRRNIDDIQSLTTFHPTLTISGTDYTDVTLTTRYNIGTEITYGASLFGSVSMGEKITIRSNIECGQRTNSTPGFESVSSFIYRGNLNLNYQFNPTMLGEISGNYRSSQKIVQGDRPASYFYNLAFRKLFFNKNASLGITMTNPFNKYMSQKSNSYDANYSQVNIKEIPVQSFGISFSYKFGKLEFKKGENENNGVQEPAY</sequence>
<keyword evidence="6" id="KW-0472">Membrane</keyword>
<evidence type="ECO:0000256" key="6">
    <source>
        <dbReference type="ARBA" id="ARBA00023136"/>
    </source>
</evidence>
<dbReference type="RefSeq" id="WP_115810164.1">
    <property type="nucleotide sequence ID" value="NZ_QUNI01000002.1"/>
</dbReference>
<dbReference type="Gene3D" id="2.40.170.20">
    <property type="entry name" value="TonB-dependent receptor, beta-barrel domain"/>
    <property type="match status" value="1"/>
</dbReference>
<evidence type="ECO:0000313" key="12">
    <source>
        <dbReference type="Proteomes" id="UP000257136"/>
    </source>
</evidence>
<feature type="chain" id="PRO_5017556734" evidence="8">
    <location>
        <begin position="19"/>
        <end position="816"/>
    </location>
</feature>
<name>A0A3E0ET00_9FLAO</name>
<dbReference type="PANTHER" id="PTHR30069:SF29">
    <property type="entry name" value="HEMOGLOBIN AND HEMOGLOBIN-HAPTOGLOBIN-BINDING PROTEIN 1-RELATED"/>
    <property type="match status" value="1"/>
</dbReference>
<feature type="signal peptide" evidence="8">
    <location>
        <begin position="1"/>
        <end position="18"/>
    </location>
</feature>
<dbReference type="PANTHER" id="PTHR30069">
    <property type="entry name" value="TONB-DEPENDENT OUTER MEMBRANE RECEPTOR"/>
    <property type="match status" value="1"/>
</dbReference>
<dbReference type="Gene3D" id="2.170.130.10">
    <property type="entry name" value="TonB-dependent receptor, plug domain"/>
    <property type="match status" value="1"/>
</dbReference>
<protein>
    <submittedName>
        <fullName evidence="11">Outer membrane receptor for ferrienterochelin and colicin</fullName>
    </submittedName>
</protein>
<feature type="domain" description="TonB-dependent receptor plug" evidence="9">
    <location>
        <begin position="145"/>
        <end position="225"/>
    </location>
</feature>
<feature type="domain" description="Outer membrane protein beta-barrel" evidence="10">
    <location>
        <begin position="385"/>
        <end position="794"/>
    </location>
</feature>
<keyword evidence="11" id="KW-0675">Receptor</keyword>
<dbReference type="Pfam" id="PF14905">
    <property type="entry name" value="OMP_b-brl_3"/>
    <property type="match status" value="1"/>
</dbReference>
<dbReference type="SUPFAM" id="SSF56935">
    <property type="entry name" value="Porins"/>
    <property type="match status" value="1"/>
</dbReference>
<evidence type="ECO:0000256" key="1">
    <source>
        <dbReference type="ARBA" id="ARBA00004571"/>
    </source>
</evidence>
<dbReference type="InterPro" id="IPR012910">
    <property type="entry name" value="Plug_dom"/>
</dbReference>
<keyword evidence="12" id="KW-1185">Reference proteome</keyword>
<dbReference type="InterPro" id="IPR008969">
    <property type="entry name" value="CarboxyPept-like_regulatory"/>
</dbReference>
<dbReference type="Gene3D" id="2.60.40.1120">
    <property type="entry name" value="Carboxypeptidase-like, regulatory domain"/>
    <property type="match status" value="1"/>
</dbReference>
<comment type="subcellular location">
    <subcellularLocation>
        <location evidence="1">Cell outer membrane</location>
        <topology evidence="1">Multi-pass membrane protein</topology>
    </subcellularLocation>
</comment>
<dbReference type="AlphaFoldDB" id="A0A3E0ET00"/>
<keyword evidence="7" id="KW-0998">Cell outer membrane</keyword>
<reference evidence="11 12" key="1">
    <citation type="submission" date="2018-08" db="EMBL/GenBank/DDBJ databases">
        <title>Genomic Encyclopedia of Archaeal and Bacterial Type Strains, Phase II (KMG-II): from individual species to whole genera.</title>
        <authorList>
            <person name="Goeker M."/>
        </authorList>
    </citation>
    <scope>NUCLEOTIDE SEQUENCE [LARGE SCALE GENOMIC DNA]</scope>
    <source>
        <strain evidence="11 12">DSM 100880</strain>
    </source>
</reference>
<organism evidence="11 12">
    <name type="scientific">Flavobacterium aquicola</name>
    <dbReference type="NCBI Taxonomy" id="1682742"/>
    <lineage>
        <taxon>Bacteria</taxon>
        <taxon>Pseudomonadati</taxon>
        <taxon>Bacteroidota</taxon>
        <taxon>Flavobacteriia</taxon>
        <taxon>Flavobacteriales</taxon>
        <taxon>Flavobacteriaceae</taxon>
        <taxon>Flavobacterium</taxon>
    </lineage>
</organism>
<dbReference type="Pfam" id="PF13715">
    <property type="entry name" value="CarbopepD_reg_2"/>
    <property type="match status" value="1"/>
</dbReference>
<evidence type="ECO:0000256" key="8">
    <source>
        <dbReference type="SAM" id="SignalP"/>
    </source>
</evidence>
<keyword evidence="5 8" id="KW-0732">Signal</keyword>